<feature type="compositionally biased region" description="Polar residues" evidence="5">
    <location>
        <begin position="262"/>
        <end position="285"/>
    </location>
</feature>
<name>A0A6U2T436_9STRA</name>
<evidence type="ECO:0000313" key="8">
    <source>
        <dbReference type="EMBL" id="CAD9613893.1"/>
    </source>
</evidence>
<feature type="region of interest" description="Disordered" evidence="5">
    <location>
        <begin position="253"/>
        <end position="353"/>
    </location>
</feature>
<dbReference type="InterPro" id="IPR013861">
    <property type="entry name" value="TMEM115/Pdh1/Rbl19"/>
</dbReference>
<organism evidence="8">
    <name type="scientific">Leptocylindrus danicus</name>
    <dbReference type="NCBI Taxonomy" id="163516"/>
    <lineage>
        <taxon>Eukaryota</taxon>
        <taxon>Sar</taxon>
        <taxon>Stramenopiles</taxon>
        <taxon>Ochrophyta</taxon>
        <taxon>Bacillariophyta</taxon>
        <taxon>Coscinodiscophyceae</taxon>
        <taxon>Chaetocerotophycidae</taxon>
        <taxon>Leptocylindrales</taxon>
        <taxon>Leptocylindraceae</taxon>
        <taxon>Leptocylindrus</taxon>
    </lineage>
</organism>
<evidence type="ECO:0000256" key="2">
    <source>
        <dbReference type="ARBA" id="ARBA00022692"/>
    </source>
</evidence>
<evidence type="ECO:0000256" key="3">
    <source>
        <dbReference type="ARBA" id="ARBA00022989"/>
    </source>
</evidence>
<dbReference type="EMBL" id="HBGY01033391">
    <property type="protein sequence ID" value="CAD9613890.1"/>
    <property type="molecule type" value="Transcribed_RNA"/>
</dbReference>
<evidence type="ECO:0000256" key="6">
    <source>
        <dbReference type="SAM" id="Phobius"/>
    </source>
</evidence>
<feature type="compositionally biased region" description="Polar residues" evidence="5">
    <location>
        <begin position="314"/>
        <end position="327"/>
    </location>
</feature>
<evidence type="ECO:0000256" key="1">
    <source>
        <dbReference type="ARBA" id="ARBA00004141"/>
    </source>
</evidence>
<keyword evidence="3 6" id="KW-1133">Transmembrane helix</keyword>
<dbReference type="SMART" id="SM01160">
    <property type="entry name" value="DUF1751"/>
    <property type="match status" value="1"/>
</dbReference>
<gene>
    <name evidence="7" type="ORF">LDAN0321_LOCUS20929</name>
    <name evidence="8" type="ORF">LDAN0321_LOCUS20930</name>
</gene>
<evidence type="ECO:0000313" key="7">
    <source>
        <dbReference type="EMBL" id="CAD9613890.1"/>
    </source>
</evidence>
<protein>
    <recommendedName>
        <fullName evidence="9">Derlin</fullName>
    </recommendedName>
</protein>
<keyword evidence="4 6" id="KW-0472">Membrane</keyword>
<feature type="transmembrane region" description="Helical" evidence="6">
    <location>
        <begin position="64"/>
        <end position="85"/>
    </location>
</feature>
<comment type="subcellular location">
    <subcellularLocation>
        <location evidence="1">Membrane</location>
        <topology evidence="1">Multi-pass membrane protein</topology>
    </subcellularLocation>
</comment>
<dbReference type="GO" id="GO:0016020">
    <property type="term" value="C:membrane"/>
    <property type="evidence" value="ECO:0007669"/>
    <property type="project" value="UniProtKB-SubCell"/>
</dbReference>
<reference evidence="8" key="1">
    <citation type="submission" date="2021-01" db="EMBL/GenBank/DDBJ databases">
        <authorList>
            <person name="Corre E."/>
            <person name="Pelletier E."/>
            <person name="Niang G."/>
            <person name="Scheremetjew M."/>
            <person name="Finn R."/>
            <person name="Kale V."/>
            <person name="Holt S."/>
            <person name="Cochrane G."/>
            <person name="Meng A."/>
            <person name="Brown T."/>
            <person name="Cohen L."/>
        </authorList>
    </citation>
    <scope>NUCLEOTIDE SEQUENCE</scope>
    <source>
        <strain evidence="8">B650</strain>
    </source>
</reference>
<dbReference type="PANTHER" id="PTHR13377">
    <property type="entry name" value="PLACENTAL PROTEIN 6"/>
    <property type="match status" value="1"/>
</dbReference>
<evidence type="ECO:0000256" key="5">
    <source>
        <dbReference type="SAM" id="MobiDB-lite"/>
    </source>
</evidence>
<feature type="transmembrane region" description="Helical" evidence="6">
    <location>
        <begin position="105"/>
        <end position="128"/>
    </location>
</feature>
<evidence type="ECO:0008006" key="9">
    <source>
        <dbReference type="Google" id="ProtNLM"/>
    </source>
</evidence>
<feature type="compositionally biased region" description="Basic and acidic residues" evidence="5">
    <location>
        <begin position="329"/>
        <end position="353"/>
    </location>
</feature>
<sequence length="353" mass="38096">MSSPSQPPQPNPVLTAYESFVNDTPLVTRYILTSLFSSYILSFFVDPGMAVSNIPYFTVEKFELYRPILCNLVCEGILSLIFAYLSFIDIGKRMEYSLGSTAFSFLLLTLGGLANLCFLILCYFLYFLSGNSMELMRAAAGIWTILLALIAVECTQAPVGTKRRLFVVEVPVLYYPVALLTLFLLLSGFRVHLVLSTGIGYLYGFGYLNGLKPAQSTFTRWEDGCLANFTQRQGWVVGHAASGASAWLPVSQNGEADGGGSWTPSSFFQGQPSNSRSTAPQSGGTVASPPAGGWATASPGNVGKPSFPGGGQALGTSVTNRGSNTEGTAEARRAMREAAERRAEADRERDRND</sequence>
<dbReference type="GO" id="GO:0005794">
    <property type="term" value="C:Golgi apparatus"/>
    <property type="evidence" value="ECO:0007669"/>
    <property type="project" value="TreeGrafter"/>
</dbReference>
<proteinExistence type="predicted"/>
<feature type="transmembrane region" description="Helical" evidence="6">
    <location>
        <begin position="30"/>
        <end position="52"/>
    </location>
</feature>
<accession>A0A6U2T436</accession>
<dbReference type="AlphaFoldDB" id="A0A6U2T436"/>
<evidence type="ECO:0000256" key="4">
    <source>
        <dbReference type="ARBA" id="ARBA00023136"/>
    </source>
</evidence>
<dbReference type="EMBL" id="HBGY01033392">
    <property type="protein sequence ID" value="CAD9613893.1"/>
    <property type="molecule type" value="Transcribed_RNA"/>
</dbReference>
<dbReference type="Gene3D" id="1.20.1540.10">
    <property type="entry name" value="Rhomboid-like"/>
    <property type="match status" value="1"/>
</dbReference>
<dbReference type="SUPFAM" id="SSF144091">
    <property type="entry name" value="Rhomboid-like"/>
    <property type="match status" value="1"/>
</dbReference>
<dbReference type="GO" id="GO:0006890">
    <property type="term" value="P:retrograde vesicle-mediated transport, Golgi to endoplasmic reticulum"/>
    <property type="evidence" value="ECO:0007669"/>
    <property type="project" value="InterPro"/>
</dbReference>
<feature type="transmembrane region" description="Helical" evidence="6">
    <location>
        <begin position="172"/>
        <end position="193"/>
    </location>
</feature>
<keyword evidence="2 6" id="KW-0812">Transmembrane</keyword>
<dbReference type="PANTHER" id="PTHR13377:SF3">
    <property type="entry name" value="TRANSMEMBRANE PROTEIN 115"/>
    <property type="match status" value="1"/>
</dbReference>
<dbReference type="InterPro" id="IPR035952">
    <property type="entry name" value="Rhomboid-like_sf"/>
</dbReference>